<dbReference type="Proteomes" id="UP000077071">
    <property type="component" value="Chromosome"/>
</dbReference>
<evidence type="ECO:0000256" key="4">
    <source>
        <dbReference type="ARBA" id="ARBA00022840"/>
    </source>
</evidence>
<dbReference type="GO" id="GO:0140359">
    <property type="term" value="F:ABC-type transporter activity"/>
    <property type="evidence" value="ECO:0007669"/>
    <property type="project" value="InterPro"/>
</dbReference>
<dbReference type="STRING" id="33888.A6122_1926"/>
<keyword evidence="3" id="KW-0547">Nucleotide-binding</keyword>
<dbReference type="Pfam" id="PF14524">
    <property type="entry name" value="Wzt_C"/>
    <property type="match status" value="1"/>
</dbReference>
<dbReference type="SUPFAM" id="SSF52540">
    <property type="entry name" value="P-loop containing nucleoside triphosphate hydrolases"/>
    <property type="match status" value="1"/>
</dbReference>
<dbReference type="SMART" id="SM00382">
    <property type="entry name" value="AAA"/>
    <property type="match status" value="1"/>
</dbReference>
<dbReference type="InterPro" id="IPR003593">
    <property type="entry name" value="AAA+_ATPase"/>
</dbReference>
<dbReference type="InterPro" id="IPR050683">
    <property type="entry name" value="Bact_Polysacc_Export_ATP-bd"/>
</dbReference>
<dbReference type="KEGG" id="rtn:A6122_1926"/>
<dbReference type="InterPro" id="IPR027417">
    <property type="entry name" value="P-loop_NTPase"/>
</dbReference>
<dbReference type="GO" id="GO:0016887">
    <property type="term" value="F:ATP hydrolysis activity"/>
    <property type="evidence" value="ECO:0007669"/>
    <property type="project" value="InterPro"/>
</dbReference>
<dbReference type="OrthoDB" id="9778870at2"/>
<keyword evidence="2" id="KW-0813">Transport</keyword>
<evidence type="ECO:0000256" key="3">
    <source>
        <dbReference type="ARBA" id="ARBA00022741"/>
    </source>
</evidence>
<dbReference type="Gene3D" id="2.70.50.60">
    <property type="entry name" value="abc- transporter (atp binding component) like domain"/>
    <property type="match status" value="1"/>
</dbReference>
<dbReference type="PROSITE" id="PS50893">
    <property type="entry name" value="ABC_TRANSPORTER_2"/>
    <property type="match status" value="1"/>
</dbReference>
<keyword evidence="7" id="KW-1185">Reference proteome</keyword>
<name>A0A160KTV9_9MICO</name>
<dbReference type="Pfam" id="PF00005">
    <property type="entry name" value="ABC_tran"/>
    <property type="match status" value="1"/>
</dbReference>
<dbReference type="Gene3D" id="3.40.50.300">
    <property type="entry name" value="P-loop containing nucleotide triphosphate hydrolases"/>
    <property type="match status" value="1"/>
</dbReference>
<protein>
    <recommendedName>
        <fullName evidence="5">ABC transporter domain-containing protein</fullName>
    </recommendedName>
</protein>
<dbReference type="AlphaFoldDB" id="A0A160KTV9"/>
<dbReference type="InterPro" id="IPR003439">
    <property type="entry name" value="ABC_transporter-like_ATP-bd"/>
</dbReference>
<keyword evidence="4" id="KW-0067">ATP-binding</keyword>
<dbReference type="PANTHER" id="PTHR46743">
    <property type="entry name" value="TEICHOIC ACIDS EXPORT ATP-BINDING PROTEIN TAGH"/>
    <property type="match status" value="1"/>
</dbReference>
<dbReference type="EMBL" id="CP015515">
    <property type="protein sequence ID" value="AND17053.1"/>
    <property type="molecule type" value="Genomic_DNA"/>
</dbReference>
<evidence type="ECO:0000256" key="1">
    <source>
        <dbReference type="ARBA" id="ARBA00005417"/>
    </source>
</evidence>
<dbReference type="PATRIC" id="fig|33888.3.peg.2133"/>
<organism evidence="6 7">
    <name type="scientific">Rathayibacter tritici</name>
    <dbReference type="NCBI Taxonomy" id="33888"/>
    <lineage>
        <taxon>Bacteria</taxon>
        <taxon>Bacillati</taxon>
        <taxon>Actinomycetota</taxon>
        <taxon>Actinomycetes</taxon>
        <taxon>Micrococcales</taxon>
        <taxon>Microbacteriaceae</taxon>
        <taxon>Rathayibacter</taxon>
    </lineage>
</organism>
<dbReference type="InterPro" id="IPR029439">
    <property type="entry name" value="Wzt_C"/>
</dbReference>
<dbReference type="PANTHER" id="PTHR46743:SF2">
    <property type="entry name" value="TEICHOIC ACIDS EXPORT ATP-BINDING PROTEIN TAGH"/>
    <property type="match status" value="1"/>
</dbReference>
<dbReference type="CDD" id="cd10147">
    <property type="entry name" value="Wzt_C-like"/>
    <property type="match status" value="1"/>
</dbReference>
<dbReference type="InterPro" id="IPR015860">
    <property type="entry name" value="ABC_transpr_TagH-like"/>
</dbReference>
<evidence type="ECO:0000259" key="5">
    <source>
        <dbReference type="PROSITE" id="PS50893"/>
    </source>
</evidence>
<dbReference type="GO" id="GO:0005524">
    <property type="term" value="F:ATP binding"/>
    <property type="evidence" value="ECO:0007669"/>
    <property type="project" value="UniProtKB-KW"/>
</dbReference>
<comment type="similarity">
    <text evidence="1">Belongs to the ABC transporter superfamily.</text>
</comment>
<proteinExistence type="inferred from homology"/>
<evidence type="ECO:0000313" key="7">
    <source>
        <dbReference type="Proteomes" id="UP000077071"/>
    </source>
</evidence>
<dbReference type="RefSeq" id="WP_068254446.1">
    <property type="nucleotide sequence ID" value="NZ_CP015515.1"/>
</dbReference>
<dbReference type="GO" id="GO:0016020">
    <property type="term" value="C:membrane"/>
    <property type="evidence" value="ECO:0007669"/>
    <property type="project" value="InterPro"/>
</dbReference>
<reference evidence="6 7" key="1">
    <citation type="submission" date="2016-05" db="EMBL/GenBank/DDBJ databases">
        <title>Complete genome sequence of Rathayibacter tritici NCPPB 1953.</title>
        <authorList>
            <person name="Park J."/>
            <person name="Lee H.-H."/>
            <person name="Lee S.-W."/>
            <person name="Seo Y.-S."/>
        </authorList>
    </citation>
    <scope>NUCLEOTIDE SEQUENCE [LARGE SCALE GENOMIC DNA]</scope>
    <source>
        <strain evidence="6 7">NCPPB 1953</strain>
    </source>
</reference>
<feature type="domain" description="ABC transporter" evidence="5">
    <location>
        <begin position="39"/>
        <end position="261"/>
    </location>
</feature>
<dbReference type="CDD" id="cd03220">
    <property type="entry name" value="ABC_KpsT_Wzt"/>
    <property type="match status" value="1"/>
</dbReference>
<evidence type="ECO:0000256" key="2">
    <source>
        <dbReference type="ARBA" id="ARBA00022448"/>
    </source>
</evidence>
<sequence length="417" mass="45325">MTLTSKQEATPAASGSPTVVRVRNASKRFVIRKDKSFKERLVNFGRGRKHRDEFWALRDVDLEIPLGSTVGLIGANGSGKSTLLKLIGGIVQPTTGTVERRGRLAALLELGAGFHPDLTGRENVYLNGAILGLSRSELDSKFESIVDFSEIAEFIDTQVKFYSSGMYVRLAFAIAIHTDPDLLLVDEVLAVGDEPFQRKCMDRIRAFQRAGKTIVLVTHSLEQVGELCDRTIVLEKGTVVFDGETSEGLQVLRESFEDRRAARQEREAAAAGAVDEPAPQLIEILGCRLRGGSIEHGGTVVRSGETLEFDVTVRTNRAVDDWNIGMGIDTPLGQRVFGTNTERIGTPLSAVDGEMTVTFTLPDLHLGAGNYAVHASSATFSQGETMRIPVAATFTVERASVHDGVVDIDSTVRLSRP</sequence>
<gene>
    <name evidence="6" type="ORF">A6122_1926</name>
</gene>
<evidence type="ECO:0000313" key="6">
    <source>
        <dbReference type="EMBL" id="AND17053.1"/>
    </source>
</evidence>
<accession>A0A160KTV9</accession>